<accession>A0A1H7AAN1</accession>
<dbReference type="STRING" id="408657.SAMN04487995_5435"/>
<evidence type="ECO:0008006" key="3">
    <source>
        <dbReference type="Google" id="ProtNLM"/>
    </source>
</evidence>
<dbReference type="EMBL" id="FNXY01000009">
    <property type="protein sequence ID" value="SEJ58075.1"/>
    <property type="molecule type" value="Genomic_DNA"/>
</dbReference>
<dbReference type="Proteomes" id="UP000199532">
    <property type="component" value="Unassembled WGS sequence"/>
</dbReference>
<sequence length="278" mass="31875">MSNKITVWFLAIGCIWLTSCHKKHLSKGTAKPSIDSGFVSIDSSKTDSIAENREAVPVNVQEIAFDYLTAKSKFSLRSSTQDFENTNVNIRIKKDSLIWLSVTGVGFEVGRGLITPDSIVFLDKFHKEYFVITYEQLSKQYNFELNFKLLQSIIIGNLPIQQTADDKFYKENEFFTLRQNSGKIVVDNYIGEKNQKLERLKAVEKPTNNTIILDYEDFKEVNSMLFPFSSLINLDVQSKKDNQFYQTTMRIKHSKVELVSQNPGFPFSIPSSYTRKGK</sequence>
<dbReference type="OrthoDB" id="849114at2"/>
<dbReference type="PROSITE" id="PS51257">
    <property type="entry name" value="PROKAR_LIPOPROTEIN"/>
    <property type="match status" value="1"/>
</dbReference>
<reference evidence="1 2" key="1">
    <citation type="submission" date="2016-10" db="EMBL/GenBank/DDBJ databases">
        <authorList>
            <person name="de Groot N.N."/>
        </authorList>
    </citation>
    <scope>NUCLEOTIDE SEQUENCE [LARGE SCALE GENOMIC DNA]</scope>
    <source>
        <strain evidence="1 2">DSM 19938</strain>
    </source>
</reference>
<protein>
    <recommendedName>
        <fullName evidence="3">DUF4292 domain-containing protein</fullName>
    </recommendedName>
</protein>
<proteinExistence type="predicted"/>
<dbReference type="AlphaFoldDB" id="A0A1H7AAN1"/>
<evidence type="ECO:0000313" key="1">
    <source>
        <dbReference type="EMBL" id="SEJ58075.1"/>
    </source>
</evidence>
<organism evidence="1 2">
    <name type="scientific">Dyadobacter koreensis</name>
    <dbReference type="NCBI Taxonomy" id="408657"/>
    <lineage>
        <taxon>Bacteria</taxon>
        <taxon>Pseudomonadati</taxon>
        <taxon>Bacteroidota</taxon>
        <taxon>Cytophagia</taxon>
        <taxon>Cytophagales</taxon>
        <taxon>Spirosomataceae</taxon>
        <taxon>Dyadobacter</taxon>
    </lineage>
</organism>
<gene>
    <name evidence="1" type="ORF">SAMN04487995_5435</name>
</gene>
<dbReference type="InterPro" id="IPR025634">
    <property type="entry name" value="DUF4292"/>
</dbReference>
<name>A0A1H7AAN1_9BACT</name>
<dbReference type="Pfam" id="PF14125">
    <property type="entry name" value="DUF4292"/>
    <property type="match status" value="1"/>
</dbReference>
<evidence type="ECO:0000313" key="2">
    <source>
        <dbReference type="Proteomes" id="UP000199532"/>
    </source>
</evidence>
<keyword evidence="2" id="KW-1185">Reference proteome</keyword>
<dbReference type="RefSeq" id="WP_090340782.1">
    <property type="nucleotide sequence ID" value="NZ_FNXY01000009.1"/>
</dbReference>